<proteinExistence type="predicted"/>
<organism evidence="1 2">
    <name type="scientific">Plakobranchus ocellatus</name>
    <dbReference type="NCBI Taxonomy" id="259542"/>
    <lineage>
        <taxon>Eukaryota</taxon>
        <taxon>Metazoa</taxon>
        <taxon>Spiralia</taxon>
        <taxon>Lophotrochozoa</taxon>
        <taxon>Mollusca</taxon>
        <taxon>Gastropoda</taxon>
        <taxon>Heterobranchia</taxon>
        <taxon>Euthyneura</taxon>
        <taxon>Panpulmonata</taxon>
        <taxon>Sacoglossa</taxon>
        <taxon>Placobranchoidea</taxon>
        <taxon>Plakobranchidae</taxon>
        <taxon>Plakobranchus</taxon>
    </lineage>
</organism>
<gene>
    <name evidence="1" type="ORF">PoB_000017400</name>
</gene>
<comment type="caution">
    <text evidence="1">The sequence shown here is derived from an EMBL/GenBank/DDBJ whole genome shotgun (WGS) entry which is preliminary data.</text>
</comment>
<dbReference type="AlphaFoldDB" id="A0AAV3XUQ2"/>
<evidence type="ECO:0000313" key="1">
    <source>
        <dbReference type="EMBL" id="GFN73668.1"/>
    </source>
</evidence>
<name>A0AAV3XUQ2_9GAST</name>
<sequence length="111" mass="12803">MDVSNTDEFTSTSRDLPEVQNRVCLIISRHSYFDSKQTTSRRRKQYMGQHVIAGAYVNQKSRGAMSPPNHRQRGISSTNHFILAISYLTRKGPINNKNTRDRLFKDEIPGY</sequence>
<dbReference type="EMBL" id="BLXT01000021">
    <property type="protein sequence ID" value="GFN73668.1"/>
    <property type="molecule type" value="Genomic_DNA"/>
</dbReference>
<evidence type="ECO:0000313" key="2">
    <source>
        <dbReference type="Proteomes" id="UP000735302"/>
    </source>
</evidence>
<keyword evidence="2" id="KW-1185">Reference proteome</keyword>
<protein>
    <submittedName>
        <fullName evidence="1">Uncharacterized protein</fullName>
    </submittedName>
</protein>
<accession>A0AAV3XUQ2</accession>
<reference evidence="1 2" key="1">
    <citation type="journal article" date="2021" name="Elife">
        <title>Chloroplast acquisition without the gene transfer in kleptoplastic sea slugs, Plakobranchus ocellatus.</title>
        <authorList>
            <person name="Maeda T."/>
            <person name="Takahashi S."/>
            <person name="Yoshida T."/>
            <person name="Shimamura S."/>
            <person name="Takaki Y."/>
            <person name="Nagai Y."/>
            <person name="Toyoda A."/>
            <person name="Suzuki Y."/>
            <person name="Arimoto A."/>
            <person name="Ishii H."/>
            <person name="Satoh N."/>
            <person name="Nishiyama T."/>
            <person name="Hasebe M."/>
            <person name="Maruyama T."/>
            <person name="Minagawa J."/>
            <person name="Obokata J."/>
            <person name="Shigenobu S."/>
        </authorList>
    </citation>
    <scope>NUCLEOTIDE SEQUENCE [LARGE SCALE GENOMIC DNA]</scope>
</reference>
<dbReference type="Proteomes" id="UP000735302">
    <property type="component" value="Unassembled WGS sequence"/>
</dbReference>